<dbReference type="PANTHER" id="PTHR36849:SF1">
    <property type="entry name" value="CYTOPLASMIC PROTEIN"/>
    <property type="match status" value="1"/>
</dbReference>
<dbReference type="PANTHER" id="PTHR36849">
    <property type="entry name" value="CYTOPLASMIC PROTEIN-RELATED"/>
    <property type="match status" value="1"/>
</dbReference>
<evidence type="ECO:0000313" key="2">
    <source>
        <dbReference type="Proteomes" id="UP000831775"/>
    </source>
</evidence>
<proteinExistence type="predicted"/>
<organism evidence="1 2">
    <name type="scientific">Leucobacter rhizosphaerae</name>
    <dbReference type="NCBI Taxonomy" id="2932245"/>
    <lineage>
        <taxon>Bacteria</taxon>
        <taxon>Bacillati</taxon>
        <taxon>Actinomycetota</taxon>
        <taxon>Actinomycetes</taxon>
        <taxon>Micrococcales</taxon>
        <taxon>Microbacteriaceae</taxon>
        <taxon>Leucobacter</taxon>
    </lineage>
</organism>
<dbReference type="InterPro" id="IPR052552">
    <property type="entry name" value="YeaO-like"/>
</dbReference>
<dbReference type="Pfam" id="PF22752">
    <property type="entry name" value="DUF488-N3i"/>
    <property type="match status" value="1"/>
</dbReference>
<dbReference type="RefSeq" id="WP_244686370.1">
    <property type="nucleotide sequence ID" value="NZ_CP095043.1"/>
</dbReference>
<dbReference type="EMBL" id="CP095043">
    <property type="protein sequence ID" value="UOQ60599.1"/>
    <property type="molecule type" value="Genomic_DNA"/>
</dbReference>
<reference evidence="1 2" key="1">
    <citation type="submission" date="2022-04" db="EMBL/GenBank/DDBJ databases">
        <title>Leucobacter sp. isolated from rhizosphere of onion.</title>
        <authorList>
            <person name="Won M."/>
            <person name="Lee C.-M."/>
            <person name="Woen H.-Y."/>
            <person name="Kwon S.-W."/>
        </authorList>
    </citation>
    <scope>NUCLEOTIDE SEQUENCE [LARGE SCALE GENOMIC DNA]</scope>
    <source>
        <strain evidence="1 2">H25R-14</strain>
    </source>
</reference>
<name>A0ABY4FWU8_9MICO</name>
<gene>
    <name evidence="1" type="ORF">MUN76_00995</name>
</gene>
<keyword evidence="2" id="KW-1185">Reference proteome</keyword>
<evidence type="ECO:0000313" key="1">
    <source>
        <dbReference type="EMBL" id="UOQ60599.1"/>
    </source>
</evidence>
<accession>A0ABY4FWU8</accession>
<sequence>MDIVVKRVYDPPGPDDGVRVLVDRLWPRGVSKAAASLAEWAKDAAPSSGLRRTWHGDPAQHSPAHFEAFATAYRAELAREPGARALDALLARAAGAERLTLLTATRDPEQNHARVLRAALLERATRPDRAEG</sequence>
<protein>
    <submittedName>
        <fullName evidence="1">DUF488 family protein</fullName>
    </submittedName>
</protein>
<dbReference type="Proteomes" id="UP000831775">
    <property type="component" value="Chromosome"/>
</dbReference>